<evidence type="ECO:0008006" key="4">
    <source>
        <dbReference type="Google" id="ProtNLM"/>
    </source>
</evidence>
<reference evidence="2 3" key="1">
    <citation type="submission" date="2024-09" db="EMBL/GenBank/DDBJ databases">
        <authorList>
            <person name="Sun Q."/>
            <person name="Mori K."/>
        </authorList>
    </citation>
    <scope>NUCLEOTIDE SEQUENCE [LARGE SCALE GENOMIC DNA]</scope>
    <source>
        <strain evidence="2 3">CCM 7759</strain>
    </source>
</reference>
<dbReference type="Proteomes" id="UP001589776">
    <property type="component" value="Unassembled WGS sequence"/>
</dbReference>
<feature type="transmembrane region" description="Helical" evidence="1">
    <location>
        <begin position="119"/>
        <end position="138"/>
    </location>
</feature>
<feature type="transmembrane region" description="Helical" evidence="1">
    <location>
        <begin position="182"/>
        <end position="201"/>
    </location>
</feature>
<comment type="caution">
    <text evidence="2">The sequence shown here is derived from an EMBL/GenBank/DDBJ whole genome shotgun (WGS) entry which is preliminary data.</text>
</comment>
<keyword evidence="1" id="KW-0472">Membrane</keyword>
<accession>A0ABV6DI04</accession>
<sequence>MLRIIWFYIPMGASAMLAALTHVIINGVLARSANPDVTISSYAVALSLSFLIDLPNNAIRQASSKFSRDRISFRSVSRLTIYVMCVLLAVSIGIGWTPFGGWLFQRVFGVSTVLLQPTIQVYQVLAFMYVLTAARSLFQGVIINQLRTGWMTIGMAVRVAAMFGMSWWFIQAGWTNSGALGALIFMVGILIESAVASAEGYSLQKSLPEHRESQTVRQVGQLMPFYMPLIYSNLLLAALNPAVQAALNYSADPTLAVASFAVALQLSNMVAWFCASVHQIVIQFYEQQRRNVLIVVAGLSVLSPLFLLTVSTEAGGSWLLEGVLSLKGALLDAVRMLLRLLAVQSCLAPWIDFFAGKAMLSGKTKAIVAGKFSSAIVNVGLLAGFVFSVPGLNGQMAGLVAAISAPVELLVVAFYLRRLMGREPATLSGQ</sequence>
<evidence type="ECO:0000313" key="2">
    <source>
        <dbReference type="EMBL" id="MFC0212268.1"/>
    </source>
</evidence>
<feature type="transmembrane region" description="Helical" evidence="1">
    <location>
        <begin position="79"/>
        <end position="99"/>
    </location>
</feature>
<protein>
    <recommendedName>
        <fullName evidence="4">Multi antimicrobial extrusion protein MatE</fullName>
    </recommendedName>
</protein>
<dbReference type="EMBL" id="JBHLWN010000027">
    <property type="protein sequence ID" value="MFC0212268.1"/>
    <property type="molecule type" value="Genomic_DNA"/>
</dbReference>
<keyword evidence="1" id="KW-0812">Transmembrane</keyword>
<proteinExistence type="predicted"/>
<feature type="transmembrane region" description="Helical" evidence="1">
    <location>
        <begin position="37"/>
        <end position="59"/>
    </location>
</feature>
<feature type="transmembrane region" description="Helical" evidence="1">
    <location>
        <begin position="5"/>
        <end position="25"/>
    </location>
</feature>
<feature type="transmembrane region" description="Helical" evidence="1">
    <location>
        <begin position="396"/>
        <end position="416"/>
    </location>
</feature>
<feature type="transmembrane region" description="Helical" evidence="1">
    <location>
        <begin position="222"/>
        <end position="243"/>
    </location>
</feature>
<feature type="transmembrane region" description="Helical" evidence="1">
    <location>
        <begin position="150"/>
        <end position="170"/>
    </location>
</feature>
<feature type="transmembrane region" description="Helical" evidence="1">
    <location>
        <begin position="255"/>
        <end position="280"/>
    </location>
</feature>
<dbReference type="RefSeq" id="WP_377469393.1">
    <property type="nucleotide sequence ID" value="NZ_JBHLWN010000027.1"/>
</dbReference>
<evidence type="ECO:0000256" key="1">
    <source>
        <dbReference type="SAM" id="Phobius"/>
    </source>
</evidence>
<evidence type="ECO:0000313" key="3">
    <source>
        <dbReference type="Proteomes" id="UP001589776"/>
    </source>
</evidence>
<keyword evidence="1" id="KW-1133">Transmembrane helix</keyword>
<feature type="transmembrane region" description="Helical" evidence="1">
    <location>
        <begin position="292"/>
        <end position="316"/>
    </location>
</feature>
<gene>
    <name evidence="2" type="ORF">ACFFK0_07310</name>
</gene>
<feature type="transmembrane region" description="Helical" evidence="1">
    <location>
        <begin position="367"/>
        <end position="390"/>
    </location>
</feature>
<keyword evidence="3" id="KW-1185">Reference proteome</keyword>
<feature type="transmembrane region" description="Helical" evidence="1">
    <location>
        <begin position="336"/>
        <end position="355"/>
    </location>
</feature>
<name>A0ABV6DI04_9BACL</name>
<organism evidence="2 3">
    <name type="scientific">Paenibacillus chartarius</name>
    <dbReference type="NCBI Taxonomy" id="747481"/>
    <lineage>
        <taxon>Bacteria</taxon>
        <taxon>Bacillati</taxon>
        <taxon>Bacillota</taxon>
        <taxon>Bacilli</taxon>
        <taxon>Bacillales</taxon>
        <taxon>Paenibacillaceae</taxon>
        <taxon>Paenibacillus</taxon>
    </lineage>
</organism>